<feature type="region of interest" description="Disordered" evidence="2">
    <location>
        <begin position="97"/>
        <end position="133"/>
    </location>
</feature>
<dbReference type="EMBL" id="JAECZO010000013">
    <property type="protein sequence ID" value="KAK7201292.1"/>
    <property type="molecule type" value="Genomic_DNA"/>
</dbReference>
<dbReference type="SUPFAM" id="SSF50978">
    <property type="entry name" value="WD40 repeat-like"/>
    <property type="match status" value="1"/>
</dbReference>
<gene>
    <name evidence="3" type="ORF">NESM_000191100</name>
</gene>
<dbReference type="InterPro" id="IPR036322">
    <property type="entry name" value="WD40_repeat_dom_sf"/>
</dbReference>
<protein>
    <recommendedName>
        <fullName evidence="5">Guanine nucleotide-binding protein subunit beta-like protein</fullName>
    </recommendedName>
</protein>
<evidence type="ECO:0000256" key="1">
    <source>
        <dbReference type="ARBA" id="ARBA00022737"/>
    </source>
</evidence>
<keyword evidence="1" id="KW-0677">Repeat</keyword>
<comment type="caution">
    <text evidence="3">The sequence shown here is derived from an EMBL/GenBank/DDBJ whole genome shotgun (WGS) entry which is preliminary data.</text>
</comment>
<accession>A0AAW0F6B7</accession>
<dbReference type="PANTHER" id="PTHR44324">
    <property type="entry name" value="WD40 REPEAT DOMAIN 95"/>
    <property type="match status" value="1"/>
</dbReference>
<feature type="region of interest" description="Disordered" evidence="2">
    <location>
        <begin position="1354"/>
        <end position="1487"/>
    </location>
</feature>
<feature type="region of interest" description="Disordered" evidence="2">
    <location>
        <begin position="1720"/>
        <end position="1739"/>
    </location>
</feature>
<evidence type="ECO:0008006" key="5">
    <source>
        <dbReference type="Google" id="ProtNLM"/>
    </source>
</evidence>
<feature type="compositionally biased region" description="Pro residues" evidence="2">
    <location>
        <begin position="1726"/>
        <end position="1735"/>
    </location>
</feature>
<feature type="region of interest" description="Disordered" evidence="2">
    <location>
        <begin position="1748"/>
        <end position="1793"/>
    </location>
</feature>
<dbReference type="Gene3D" id="2.130.10.10">
    <property type="entry name" value="YVTN repeat-like/Quinoprotein amine dehydrogenase"/>
    <property type="match status" value="1"/>
</dbReference>
<proteinExistence type="predicted"/>
<reference evidence="3 4" key="1">
    <citation type="journal article" date="2021" name="MBio">
        <title>A New Model Trypanosomatid, Novymonas esmeraldas: Genomic Perception of Its 'Candidatus Pandoraea novymonadis' Endosymbiont.</title>
        <authorList>
            <person name="Zakharova A."/>
            <person name="Saura A."/>
            <person name="Butenko A."/>
            <person name="Podesvova L."/>
            <person name="Warmusova S."/>
            <person name="Kostygov A.Y."/>
            <person name="Nenarokova A."/>
            <person name="Lukes J."/>
            <person name="Opperdoes F.R."/>
            <person name="Yurchenko V."/>
        </authorList>
    </citation>
    <scope>NUCLEOTIDE SEQUENCE [LARGE SCALE GENOMIC DNA]</scope>
    <source>
        <strain evidence="3 4">E262AT.01</strain>
    </source>
</reference>
<feature type="region of interest" description="Disordered" evidence="2">
    <location>
        <begin position="1660"/>
        <end position="1681"/>
    </location>
</feature>
<feature type="compositionally biased region" description="Polar residues" evidence="2">
    <location>
        <begin position="1407"/>
        <end position="1428"/>
    </location>
</feature>
<dbReference type="Proteomes" id="UP001430356">
    <property type="component" value="Unassembled WGS sequence"/>
</dbReference>
<feature type="region of interest" description="Disordered" evidence="2">
    <location>
        <begin position="983"/>
        <end position="1032"/>
    </location>
</feature>
<name>A0AAW0F6B7_9TRYP</name>
<organism evidence="3 4">
    <name type="scientific">Novymonas esmeraldas</name>
    <dbReference type="NCBI Taxonomy" id="1808958"/>
    <lineage>
        <taxon>Eukaryota</taxon>
        <taxon>Discoba</taxon>
        <taxon>Euglenozoa</taxon>
        <taxon>Kinetoplastea</taxon>
        <taxon>Metakinetoplastina</taxon>
        <taxon>Trypanosomatida</taxon>
        <taxon>Trypanosomatidae</taxon>
        <taxon>Novymonas</taxon>
    </lineage>
</organism>
<feature type="region of interest" description="Disordered" evidence="2">
    <location>
        <begin position="904"/>
        <end position="965"/>
    </location>
</feature>
<feature type="compositionally biased region" description="Basic and acidic residues" evidence="2">
    <location>
        <begin position="225"/>
        <end position="234"/>
    </location>
</feature>
<feature type="region of interest" description="Disordered" evidence="2">
    <location>
        <begin position="225"/>
        <end position="244"/>
    </location>
</feature>
<feature type="region of interest" description="Disordered" evidence="2">
    <location>
        <begin position="1257"/>
        <end position="1288"/>
    </location>
</feature>
<feature type="compositionally biased region" description="Low complexity" evidence="2">
    <location>
        <begin position="904"/>
        <end position="915"/>
    </location>
</feature>
<evidence type="ECO:0000256" key="2">
    <source>
        <dbReference type="SAM" id="MobiDB-lite"/>
    </source>
</evidence>
<evidence type="ECO:0000313" key="3">
    <source>
        <dbReference type="EMBL" id="KAK7201292.1"/>
    </source>
</evidence>
<dbReference type="PANTHER" id="PTHR44324:SF4">
    <property type="entry name" value="WD40 REPEAT DOMAIN 95"/>
    <property type="match status" value="1"/>
</dbReference>
<keyword evidence="4" id="KW-1185">Reference proteome</keyword>
<evidence type="ECO:0000313" key="4">
    <source>
        <dbReference type="Proteomes" id="UP001430356"/>
    </source>
</evidence>
<sequence length="1854" mass="194628">MQASQENAVPHLAIIIGNAVSLVTLQQEWAAFPQGVSYAEFRQLLEPHVRPPPTPRASIRSSIALLHPRTPPRPGTSGSVRLTSASVSGRIPQRLFSATAAVPPSPADDTGTNREAERTRRLRSQQELAGQASGPVDPIKLLFNRVDVRNQQRVTWEDLVNYLVAEASIDTAGTKVGANAHNVYTYARRLRGLPKQAQQQRAPKEGTSADALAYKRYYRDLTEAARARGPRPDKGGGGGTADECGSVAAAREDEDLALIRFLDGLPGHKSLFFASTRSSSFILYSKDTLERVYTAPADLLGDVNPSAVAYLAACDLFLCYSPDDRQLRGWFSLLSHAVTTITITPLLLEGLVRRIQVMPQNSPTYSEYAETVFLGDSFGHILRVTAPRGRCGGMEFTVAQTYPNLHTRESGGLVDFCVFGEYLYSSGFDGRLVSTSLVTGQSSELGNVVNEHLTTLTYVPGHDWVVAATSCARELLWWEAHSHGTLPGTAFDAAGRGDHGACIIALVYVAAADHVVSADCEGVVKVWDAVSQRCVQSLRSNRVPQRHGGSLGGVSADEAKTLSTNTRTAAHASSSLLAGNLAGLFVNLGLLALLPAGAGQASHVGGPQCHSLVYCESTQELLCGFVSSIICWGLSSRANPLVCDPEEVCYDVLYDIRTRVFLLQSATQLSVWDGAHGHRVGVLNHTAQSGVRHAGADIKATCIDALGSRVFVSLSDGRVVVYATQGLAADASQCTPASATVWWHPRSFSGGRGGGGEAGEAVFVEQMHYSSLLRTWLAITSSGSLLVRIEEDEQVVLFSTVISVSASPLTLLRVSEELRLVAVADAERTVYVYDMQAWLDTPVTKRLGAFGGLVDMLFLDNAPALVTVHAGGVCRCWSCAPAMERFKLLGVVCHPQHPAPEAAAAALPEAQRGAADGVEKAQSLSSPGAGRGRPLPLPSSASHSRAAATSPAGSRDPLRITTTSDSPLIETNLPWVAYTSRPGSVRAATSRPATATLLRTSRHSWRVPPTRPTSGLDPPRPDGAPVSGEAGPAASELCLTNAASTFAALRDTGVGAAAATAAAAAAGDDDWASATAATIALDPCPEFTSAAYDGRRHHLFLGDADGVLHIFRMCSLLQAYQLPRCTHSSRPAFLLAAASETAPSSASPAVAAAAVATSPPPLLSSPAAVAALPSPQLIRSVQVHTNESGATEVALEASPASTWRSGSAPALRRGRDRRGVVCVRWITERGVLATSGHDHAVWFLSSEGERLACLSAERRPPRPESVGRPATASRPHRGTLTRLSGPVAGPQDVARTAGANDALSALHVFCLPPVPIEEHVIEPAAPAGTPTKARPPCCCTHHTTDMLSGVDELEGEGAVEEPPADPLHLQESGEDGVAGARSPTLAPRTGQAPTTFDPPSFSARPSRVSSGSLASSTSIPEATVTARQGSGEAVLSDFLQRPQSRGGARWESPSHDHPISPPSSLLLSMPPLPRQATAAASAMRGQRPISAHAISSITDNPLGSGERPCSAVSLASDGPHVHIADWQKRDLAAMREARGMKPQAPVRPGSPSTLVHVEESKGHSPAAVGQPLFLGPADGELWQAVRAPVPGAAEEVRGYAEEPPVAAEATGRLSGAAAVWTAMSITANTPDADKLLDAAVMAPLPASHSSTTDVMSFDAKEDTGTREPGQMVGRHHDGDTPTDAAMPLCVLGSGLAVSGAEVPSGRRARERKALFLPHLPTMQASSPPPPPPLPQPAAATPGFVAARRQPHRHAPAPPPAAAPATAHRRGVHAPPLTQRAKMRGGGTKGSASCTTAATSASASHQASAVSTPRCAVANPPPMLAYSSAHEGKATLALYANELRQCLRRPRLWDE</sequence>
<dbReference type="InterPro" id="IPR051242">
    <property type="entry name" value="WD-EF-hand_domain"/>
</dbReference>
<dbReference type="InterPro" id="IPR015943">
    <property type="entry name" value="WD40/YVTN_repeat-like_dom_sf"/>
</dbReference>
<feature type="compositionally biased region" description="Low complexity" evidence="2">
    <location>
        <begin position="925"/>
        <end position="952"/>
    </location>
</feature>
<feature type="compositionally biased region" description="Acidic residues" evidence="2">
    <location>
        <begin position="1354"/>
        <end position="1363"/>
    </location>
</feature>